<reference evidence="2 3" key="1">
    <citation type="submission" date="2018-08" db="EMBL/GenBank/DDBJ databases">
        <title>A genome reference for cultivated species of the human gut microbiota.</title>
        <authorList>
            <person name="Zou Y."/>
            <person name="Xue W."/>
            <person name="Luo G."/>
        </authorList>
    </citation>
    <scope>NUCLEOTIDE SEQUENCE [LARGE SCALE GENOMIC DNA]</scope>
    <source>
        <strain evidence="2 3">AF18-46</strain>
    </source>
</reference>
<proteinExistence type="predicted"/>
<evidence type="ECO:0000256" key="1">
    <source>
        <dbReference type="SAM" id="Phobius"/>
    </source>
</evidence>
<dbReference type="Proteomes" id="UP000284731">
    <property type="component" value="Unassembled WGS sequence"/>
</dbReference>
<keyword evidence="1" id="KW-0472">Membrane</keyword>
<dbReference type="RefSeq" id="WP_006526552.1">
    <property type="nucleotide sequence ID" value="NZ_CABJCF010000001.1"/>
</dbReference>
<name>A0A412PI56_9FIRM</name>
<keyword evidence="1" id="KW-1133">Transmembrane helix</keyword>
<feature type="transmembrane region" description="Helical" evidence="1">
    <location>
        <begin position="26"/>
        <end position="59"/>
    </location>
</feature>
<sequence>MDYETPTFENDPSSGATPQAVFVVPAIAWVAATVHIVVVGTVAVFVAAGGAIALGAAVYTKVSVS</sequence>
<gene>
    <name evidence="2" type="ORF">DWX20_02010</name>
</gene>
<dbReference type="EMBL" id="QRWX01000001">
    <property type="protein sequence ID" value="RGT57849.1"/>
    <property type="molecule type" value="Genomic_DNA"/>
</dbReference>
<protein>
    <submittedName>
        <fullName evidence="2">Uncharacterized protein</fullName>
    </submittedName>
</protein>
<dbReference type="AlphaFoldDB" id="A0A412PI56"/>
<comment type="caution">
    <text evidence="2">The sequence shown here is derived from an EMBL/GenBank/DDBJ whole genome shotgun (WGS) entry which is preliminary data.</text>
</comment>
<evidence type="ECO:0000313" key="2">
    <source>
        <dbReference type="EMBL" id="RGT57849.1"/>
    </source>
</evidence>
<evidence type="ECO:0000313" key="3">
    <source>
        <dbReference type="Proteomes" id="UP000284731"/>
    </source>
</evidence>
<keyword evidence="1" id="KW-0812">Transmembrane</keyword>
<organism evidence="2 3">
    <name type="scientific">Solobacterium moorei</name>
    <dbReference type="NCBI Taxonomy" id="102148"/>
    <lineage>
        <taxon>Bacteria</taxon>
        <taxon>Bacillati</taxon>
        <taxon>Bacillota</taxon>
        <taxon>Erysipelotrichia</taxon>
        <taxon>Erysipelotrichales</taxon>
        <taxon>Erysipelotrichaceae</taxon>
        <taxon>Solobacterium</taxon>
    </lineage>
</organism>
<accession>A0A412PI56</accession>